<evidence type="ECO:0000313" key="18">
    <source>
        <dbReference type="EMBL" id="MBM7713566.1"/>
    </source>
</evidence>
<evidence type="ECO:0000256" key="11">
    <source>
        <dbReference type="ARBA" id="ARBA00022989"/>
    </source>
</evidence>
<keyword evidence="5" id="KW-0597">Phosphoprotein</keyword>
<feature type="domain" description="Histidine kinase" evidence="16">
    <location>
        <begin position="240"/>
        <end position="456"/>
    </location>
</feature>
<evidence type="ECO:0000256" key="9">
    <source>
        <dbReference type="ARBA" id="ARBA00022777"/>
    </source>
</evidence>
<feature type="domain" description="HAMP" evidence="17">
    <location>
        <begin position="180"/>
        <end position="232"/>
    </location>
</feature>
<evidence type="ECO:0000256" key="5">
    <source>
        <dbReference type="ARBA" id="ARBA00022553"/>
    </source>
</evidence>
<keyword evidence="14" id="KW-0175">Coiled coil</keyword>
<dbReference type="PANTHER" id="PTHR45528:SF1">
    <property type="entry name" value="SENSOR HISTIDINE KINASE CPXA"/>
    <property type="match status" value="1"/>
</dbReference>
<name>A0ABS2R4K6_9BACI</name>
<dbReference type="SUPFAM" id="SSF47384">
    <property type="entry name" value="Homodimeric domain of signal transducing histidine kinase"/>
    <property type="match status" value="1"/>
</dbReference>
<dbReference type="Gene3D" id="3.30.565.10">
    <property type="entry name" value="Histidine kinase-like ATPase, C-terminal domain"/>
    <property type="match status" value="1"/>
</dbReference>
<feature type="coiled-coil region" evidence="14">
    <location>
        <begin position="213"/>
        <end position="240"/>
    </location>
</feature>
<dbReference type="Pfam" id="PF00672">
    <property type="entry name" value="HAMP"/>
    <property type="match status" value="1"/>
</dbReference>
<dbReference type="SMART" id="SM00388">
    <property type="entry name" value="HisKA"/>
    <property type="match status" value="1"/>
</dbReference>
<dbReference type="PROSITE" id="PS50109">
    <property type="entry name" value="HIS_KIN"/>
    <property type="match status" value="1"/>
</dbReference>
<dbReference type="SMART" id="SM00387">
    <property type="entry name" value="HATPase_c"/>
    <property type="match status" value="1"/>
</dbReference>
<dbReference type="EC" id="2.7.13.3" evidence="3"/>
<comment type="catalytic activity">
    <reaction evidence="1">
        <text>ATP + protein L-histidine = ADP + protein N-phospho-L-histidine.</text>
        <dbReference type="EC" id="2.7.13.3"/>
    </reaction>
</comment>
<keyword evidence="6" id="KW-0808">Transferase</keyword>
<keyword evidence="9 18" id="KW-0418">Kinase</keyword>
<keyword evidence="4" id="KW-1003">Cell membrane</keyword>
<keyword evidence="7 15" id="KW-0812">Transmembrane</keyword>
<dbReference type="CDD" id="cd00075">
    <property type="entry name" value="HATPase"/>
    <property type="match status" value="1"/>
</dbReference>
<dbReference type="InterPro" id="IPR050398">
    <property type="entry name" value="HssS/ArlS-like"/>
</dbReference>
<keyword evidence="11 15" id="KW-1133">Transmembrane helix</keyword>
<gene>
    <name evidence="18" type="ORF">JOC94_000534</name>
</gene>
<dbReference type="SUPFAM" id="SSF158472">
    <property type="entry name" value="HAMP domain-like"/>
    <property type="match status" value="1"/>
</dbReference>
<dbReference type="CDD" id="cd00082">
    <property type="entry name" value="HisKA"/>
    <property type="match status" value="1"/>
</dbReference>
<dbReference type="InterPro" id="IPR036890">
    <property type="entry name" value="HATPase_C_sf"/>
</dbReference>
<keyword evidence="13 15" id="KW-0472">Membrane</keyword>
<keyword evidence="12" id="KW-0902">Two-component regulatory system</keyword>
<evidence type="ECO:0000256" key="10">
    <source>
        <dbReference type="ARBA" id="ARBA00022840"/>
    </source>
</evidence>
<dbReference type="GO" id="GO:0016301">
    <property type="term" value="F:kinase activity"/>
    <property type="evidence" value="ECO:0007669"/>
    <property type="project" value="UniProtKB-KW"/>
</dbReference>
<evidence type="ECO:0000259" key="17">
    <source>
        <dbReference type="PROSITE" id="PS50885"/>
    </source>
</evidence>
<dbReference type="InterPro" id="IPR004358">
    <property type="entry name" value="Sig_transdc_His_kin-like_C"/>
</dbReference>
<evidence type="ECO:0000256" key="1">
    <source>
        <dbReference type="ARBA" id="ARBA00000085"/>
    </source>
</evidence>
<evidence type="ECO:0000256" key="15">
    <source>
        <dbReference type="SAM" id="Phobius"/>
    </source>
</evidence>
<dbReference type="Pfam" id="PF00512">
    <property type="entry name" value="HisKA"/>
    <property type="match status" value="1"/>
</dbReference>
<sequence>MKKISIKIGLLFFCLIFTMEVCLFFLLHQKIAHSRIEEELSALVNRGNNHRDVLETYYNEETIHHIALMEVKSVTEVVITDEQGKIIISSTDITNQIRQLIKAEKKDIPRSGQIIENDWKSKPYIATVTPFETGIKTGYVYMFQDTSQVKQLMKQLNKHFLIAGIATAIVTAIIILILSRFIAKPLIKMKEATKKLSRGNFSIQLDNKSNDELGELAGSIQRLADELNHLKTERNEFLSSISHELRTPLTYMKGYADVAKRDNLSKQDREHYLNIIMDETEKLTTLVTELIELAQLDNNAFTIHKEWFPVSEALKKITKKILPSFHEADITLVVICPENIQIYADPVRFEQILTNLLDNARKYSPNGTITTLEVVHENGDVKIAIRDEGKGIPKKDIPFIFERFYRVDKSRSRDLGGTGLGLAIVKELIYAHHWEIEVASEVNKGTTITIIARGESS</sequence>
<dbReference type="EMBL" id="JAFBFH010000002">
    <property type="protein sequence ID" value="MBM7713566.1"/>
    <property type="molecule type" value="Genomic_DNA"/>
</dbReference>
<reference evidence="18 19" key="1">
    <citation type="submission" date="2021-01" db="EMBL/GenBank/DDBJ databases">
        <title>Genomic Encyclopedia of Type Strains, Phase IV (KMG-IV): sequencing the most valuable type-strain genomes for metagenomic binning, comparative biology and taxonomic classification.</title>
        <authorList>
            <person name="Goeker M."/>
        </authorList>
    </citation>
    <scope>NUCLEOTIDE SEQUENCE [LARGE SCALE GENOMIC DNA]</scope>
    <source>
        <strain evidence="18 19">DSM 105453</strain>
    </source>
</reference>
<dbReference type="Gene3D" id="6.10.340.10">
    <property type="match status" value="1"/>
</dbReference>
<dbReference type="InterPro" id="IPR003660">
    <property type="entry name" value="HAMP_dom"/>
</dbReference>
<feature type="transmembrane region" description="Helical" evidence="15">
    <location>
        <begin position="6"/>
        <end position="27"/>
    </location>
</feature>
<dbReference type="CDD" id="cd06225">
    <property type="entry name" value="HAMP"/>
    <property type="match status" value="1"/>
</dbReference>
<evidence type="ECO:0000256" key="7">
    <source>
        <dbReference type="ARBA" id="ARBA00022692"/>
    </source>
</evidence>
<organism evidence="18 19">
    <name type="scientific">Siminovitchia thermophila</name>
    <dbReference type="NCBI Taxonomy" id="1245522"/>
    <lineage>
        <taxon>Bacteria</taxon>
        <taxon>Bacillati</taxon>
        <taxon>Bacillota</taxon>
        <taxon>Bacilli</taxon>
        <taxon>Bacillales</taxon>
        <taxon>Bacillaceae</taxon>
        <taxon>Siminovitchia</taxon>
    </lineage>
</organism>
<evidence type="ECO:0000256" key="12">
    <source>
        <dbReference type="ARBA" id="ARBA00023012"/>
    </source>
</evidence>
<keyword evidence="10" id="KW-0067">ATP-binding</keyword>
<dbReference type="SMART" id="SM00304">
    <property type="entry name" value="HAMP"/>
    <property type="match status" value="1"/>
</dbReference>
<protein>
    <recommendedName>
        <fullName evidence="3">histidine kinase</fullName>
        <ecNumber evidence="3">2.7.13.3</ecNumber>
    </recommendedName>
</protein>
<evidence type="ECO:0000256" key="3">
    <source>
        <dbReference type="ARBA" id="ARBA00012438"/>
    </source>
</evidence>
<evidence type="ECO:0000256" key="2">
    <source>
        <dbReference type="ARBA" id="ARBA00004651"/>
    </source>
</evidence>
<evidence type="ECO:0000256" key="4">
    <source>
        <dbReference type="ARBA" id="ARBA00022475"/>
    </source>
</evidence>
<dbReference type="PRINTS" id="PR00344">
    <property type="entry name" value="BCTRLSENSOR"/>
</dbReference>
<dbReference type="InterPro" id="IPR003661">
    <property type="entry name" value="HisK_dim/P_dom"/>
</dbReference>
<comment type="caution">
    <text evidence="18">The sequence shown here is derived from an EMBL/GenBank/DDBJ whole genome shotgun (WGS) entry which is preliminary data.</text>
</comment>
<dbReference type="Gene3D" id="1.10.287.130">
    <property type="match status" value="1"/>
</dbReference>
<accession>A0ABS2R4K6</accession>
<evidence type="ECO:0000256" key="13">
    <source>
        <dbReference type="ARBA" id="ARBA00023136"/>
    </source>
</evidence>
<evidence type="ECO:0000259" key="16">
    <source>
        <dbReference type="PROSITE" id="PS50109"/>
    </source>
</evidence>
<keyword evidence="19" id="KW-1185">Reference proteome</keyword>
<keyword evidence="8" id="KW-0547">Nucleotide-binding</keyword>
<feature type="transmembrane region" description="Helical" evidence="15">
    <location>
        <begin position="160"/>
        <end position="183"/>
    </location>
</feature>
<dbReference type="InterPro" id="IPR036097">
    <property type="entry name" value="HisK_dim/P_sf"/>
</dbReference>
<proteinExistence type="predicted"/>
<dbReference type="InterPro" id="IPR005467">
    <property type="entry name" value="His_kinase_dom"/>
</dbReference>
<evidence type="ECO:0000256" key="8">
    <source>
        <dbReference type="ARBA" id="ARBA00022741"/>
    </source>
</evidence>
<dbReference type="SUPFAM" id="SSF55874">
    <property type="entry name" value="ATPase domain of HSP90 chaperone/DNA topoisomerase II/histidine kinase"/>
    <property type="match status" value="1"/>
</dbReference>
<evidence type="ECO:0000313" key="19">
    <source>
        <dbReference type="Proteomes" id="UP000823485"/>
    </source>
</evidence>
<evidence type="ECO:0000256" key="6">
    <source>
        <dbReference type="ARBA" id="ARBA00022679"/>
    </source>
</evidence>
<evidence type="ECO:0000256" key="14">
    <source>
        <dbReference type="SAM" id="Coils"/>
    </source>
</evidence>
<dbReference type="Proteomes" id="UP000823485">
    <property type="component" value="Unassembled WGS sequence"/>
</dbReference>
<dbReference type="PANTHER" id="PTHR45528">
    <property type="entry name" value="SENSOR HISTIDINE KINASE CPXA"/>
    <property type="match status" value="1"/>
</dbReference>
<comment type="subcellular location">
    <subcellularLocation>
        <location evidence="2">Cell membrane</location>
        <topology evidence="2">Multi-pass membrane protein</topology>
    </subcellularLocation>
</comment>
<dbReference type="PROSITE" id="PS50885">
    <property type="entry name" value="HAMP"/>
    <property type="match status" value="1"/>
</dbReference>
<dbReference type="InterPro" id="IPR003594">
    <property type="entry name" value="HATPase_dom"/>
</dbReference>
<dbReference type="Pfam" id="PF02518">
    <property type="entry name" value="HATPase_c"/>
    <property type="match status" value="1"/>
</dbReference>